<keyword evidence="3" id="KW-1185">Reference proteome</keyword>
<dbReference type="Proteomes" id="UP000298424">
    <property type="component" value="Unassembled WGS sequence"/>
</dbReference>
<dbReference type="OrthoDB" id="2088281at2"/>
<dbReference type="Pfam" id="PF12957">
    <property type="entry name" value="DUF3846"/>
    <property type="match status" value="1"/>
</dbReference>
<evidence type="ECO:0000313" key="2">
    <source>
        <dbReference type="EMBL" id="TFD27349.1"/>
    </source>
</evidence>
<feature type="domain" description="DUF3846" evidence="1">
    <location>
        <begin position="6"/>
        <end position="109"/>
    </location>
</feature>
<reference evidence="2 3" key="1">
    <citation type="submission" date="2019-03" db="EMBL/GenBank/DDBJ databases">
        <title>Genomics of glacier-inhabiting Cryobacterium strains.</title>
        <authorList>
            <person name="Liu Q."/>
            <person name="Xin Y.-H."/>
        </authorList>
    </citation>
    <scope>NUCLEOTIDE SEQUENCE [LARGE SCALE GENOMIC DNA]</scope>
    <source>
        <strain evidence="2 3">TMT1-1</strain>
    </source>
</reference>
<dbReference type="InterPro" id="IPR024559">
    <property type="entry name" value="DUF3846"/>
</dbReference>
<sequence length="161" mass="18196">MVTGIVIPHETGPKIFPIEFSDLASYQAAVGGYIEPVYIENPRITIFANEEGKVQKLPINRRATCLWWLHSPRVRGHDILVGDVALIGSRGGAGSTTSLPADFIELLLETPSYKIEVRTADKPKNWYSNQREFDNYFETTTYALNLLERWRQVCDVRIVAA</sequence>
<organism evidence="2 3">
    <name type="scientific">Cryobacterium lyxosi</name>
    <dbReference type="NCBI Taxonomy" id="1259228"/>
    <lineage>
        <taxon>Bacteria</taxon>
        <taxon>Bacillati</taxon>
        <taxon>Actinomycetota</taxon>
        <taxon>Actinomycetes</taxon>
        <taxon>Micrococcales</taxon>
        <taxon>Microbacteriaceae</taxon>
        <taxon>Cryobacterium</taxon>
    </lineage>
</organism>
<dbReference type="EMBL" id="SOGT01000006">
    <property type="protein sequence ID" value="TFD27349.1"/>
    <property type="molecule type" value="Genomic_DNA"/>
</dbReference>
<protein>
    <submittedName>
        <fullName evidence="2">DUF3846 domain-containing protein</fullName>
    </submittedName>
</protein>
<proteinExistence type="predicted"/>
<evidence type="ECO:0000313" key="3">
    <source>
        <dbReference type="Proteomes" id="UP000298424"/>
    </source>
</evidence>
<evidence type="ECO:0000259" key="1">
    <source>
        <dbReference type="Pfam" id="PF12957"/>
    </source>
</evidence>
<name>A0A4R8ZGI7_9MICO</name>
<gene>
    <name evidence="2" type="ORF">E3T27_06225</name>
</gene>
<comment type="caution">
    <text evidence="2">The sequence shown here is derived from an EMBL/GenBank/DDBJ whole genome shotgun (WGS) entry which is preliminary data.</text>
</comment>
<accession>A0A4R8ZGI7</accession>
<dbReference type="RefSeq" id="WP_134571937.1">
    <property type="nucleotide sequence ID" value="NZ_SOGT01000006.1"/>
</dbReference>
<dbReference type="AlphaFoldDB" id="A0A4R8ZGI7"/>